<proteinExistence type="predicted"/>
<dbReference type="OrthoDB" id="10669134at2759"/>
<evidence type="ECO:0000313" key="2">
    <source>
        <dbReference type="RefSeq" id="XP_034247142.1"/>
    </source>
</evidence>
<organism evidence="3">
    <name type="scientific">Thrips palmi</name>
    <name type="common">Melon thrips</name>
    <dbReference type="NCBI Taxonomy" id="161013"/>
    <lineage>
        <taxon>Eukaryota</taxon>
        <taxon>Metazoa</taxon>
        <taxon>Ecdysozoa</taxon>
        <taxon>Arthropoda</taxon>
        <taxon>Hexapoda</taxon>
        <taxon>Insecta</taxon>
        <taxon>Pterygota</taxon>
        <taxon>Neoptera</taxon>
        <taxon>Paraneoptera</taxon>
        <taxon>Thysanoptera</taxon>
        <taxon>Terebrantia</taxon>
        <taxon>Thripoidea</taxon>
        <taxon>Thripidae</taxon>
        <taxon>Thrips</taxon>
    </lineage>
</organism>
<dbReference type="RefSeq" id="XP_034247143.1">
    <property type="nucleotide sequence ID" value="XM_034391252.1"/>
</dbReference>
<dbReference type="KEGG" id="tpal:117648630"/>
<dbReference type="Proteomes" id="UP000515158">
    <property type="component" value="Unplaced"/>
</dbReference>
<evidence type="ECO:0000313" key="1">
    <source>
        <dbReference type="Proteomes" id="UP000515158"/>
    </source>
</evidence>
<dbReference type="GeneID" id="117648630"/>
<dbReference type="AlphaFoldDB" id="A0A6P8Z3T9"/>
<protein>
    <submittedName>
        <fullName evidence="2 3">Uncharacterized protein LOC117648630</fullName>
    </submittedName>
</protein>
<reference evidence="2 3" key="1">
    <citation type="submission" date="2025-04" db="UniProtKB">
        <authorList>
            <consortium name="RefSeq"/>
        </authorList>
    </citation>
    <scope>IDENTIFICATION</scope>
    <source>
        <tissue evidence="2 3">Total insect</tissue>
    </source>
</reference>
<accession>A0A6P8Z3T9</accession>
<gene>
    <name evidence="2 3 4" type="primary">LOC117648630</name>
</gene>
<name>A0A6P8Z3T9_THRPL</name>
<evidence type="ECO:0000313" key="3">
    <source>
        <dbReference type="RefSeq" id="XP_034247143.1"/>
    </source>
</evidence>
<sequence length="486" mass="54375">MLNSEEHKVMLESLSEQLAVEALDGACAAGCMALLMDREVTSDHDWVSLSVRYVADTGDAVERLILVQDARDFNGSPTEFSSYLFRQFKNLCGKAKMDWQYPLKFLSAVDCGHFGPHFVTLVRAEAILVQNVGSISVPLDRRVAIACYETPAVSEPVKDYLPTFFSTIDVLRQHFAMSGQRFGLLRRVCNYVGERDPWLTYTSSIKFLLENRAKFPRLLQQSVGLDPSQKLIMASVQEKLDEQLFITCLVTFDGVFSQLQGAPEPDVDSSSGWKSILRRLEGHEHVLSGPAFQECLVERIKAIGPYYYLPQEGKARSLIGFVTKVASKVVSQMLTAFRECSLLLNCLESEEDRSRGVLDFGRYKFHEELLSLRKLFPQCSMDSPQVVLRKLPRFEFVRTRPALHRALQRVVTMPLIPPVGPRSAAQLRDGVRRTAAILPAMGTAVVSVAVFACRPSENALARALLEVRAKCPQLAVSRPGLVETRL</sequence>
<dbReference type="RefSeq" id="XP_034247144.1">
    <property type="nucleotide sequence ID" value="XM_034391253.1"/>
</dbReference>
<evidence type="ECO:0000313" key="4">
    <source>
        <dbReference type="RefSeq" id="XP_034247144.1"/>
    </source>
</evidence>
<dbReference type="RefSeq" id="XP_034247142.1">
    <property type="nucleotide sequence ID" value="XM_034391251.1"/>
</dbReference>
<keyword evidence="1" id="KW-1185">Reference proteome</keyword>